<proteinExistence type="predicted"/>
<keyword evidence="2" id="KW-1185">Reference proteome</keyword>
<protein>
    <submittedName>
        <fullName evidence="1">Uncharacterized protein</fullName>
    </submittedName>
</protein>
<dbReference type="EMBL" id="NBNE01020682">
    <property type="protein sequence ID" value="OWY91257.1"/>
    <property type="molecule type" value="Genomic_DNA"/>
</dbReference>
<comment type="caution">
    <text evidence="1">The sequence shown here is derived from an EMBL/GenBank/DDBJ whole genome shotgun (WGS) entry which is preliminary data.</text>
</comment>
<evidence type="ECO:0000313" key="1">
    <source>
        <dbReference type="EMBL" id="OWY91257.1"/>
    </source>
</evidence>
<accession>A0A225UDE7</accession>
<evidence type="ECO:0000313" key="2">
    <source>
        <dbReference type="Proteomes" id="UP000198211"/>
    </source>
</evidence>
<sequence>MGTTTQAGCEPHVPDVWFRDRLGSRGLILLHFRETTEVECLEGGLFNVNFASNFSPSAALPAASTRCAMYDDILDGVLDLSTLGQEV</sequence>
<organism evidence="1 2">
    <name type="scientific">Phytophthora megakarya</name>
    <dbReference type="NCBI Taxonomy" id="4795"/>
    <lineage>
        <taxon>Eukaryota</taxon>
        <taxon>Sar</taxon>
        <taxon>Stramenopiles</taxon>
        <taxon>Oomycota</taxon>
        <taxon>Peronosporomycetes</taxon>
        <taxon>Peronosporales</taxon>
        <taxon>Peronosporaceae</taxon>
        <taxon>Phytophthora</taxon>
    </lineage>
</organism>
<dbReference type="Proteomes" id="UP000198211">
    <property type="component" value="Unassembled WGS sequence"/>
</dbReference>
<dbReference type="OrthoDB" id="127388at2759"/>
<dbReference type="STRING" id="4795.A0A225UDE7"/>
<dbReference type="AlphaFoldDB" id="A0A225UDE7"/>
<name>A0A225UDE7_9STRA</name>
<gene>
    <name evidence="1" type="ORF">PHMEG_00040237</name>
</gene>
<reference evidence="2" key="1">
    <citation type="submission" date="2017-03" db="EMBL/GenBank/DDBJ databases">
        <title>Phytopthora megakarya and P. palmivora, two closely related causual agents of cacao black pod achieved similar genome size and gene model numbers by different mechanisms.</title>
        <authorList>
            <person name="Ali S."/>
            <person name="Shao J."/>
            <person name="Larry D.J."/>
            <person name="Kronmiller B."/>
            <person name="Shen D."/>
            <person name="Strem M.D."/>
            <person name="Melnick R.L."/>
            <person name="Guiltinan M.J."/>
            <person name="Tyler B.M."/>
            <person name="Meinhardt L.W."/>
            <person name="Bailey B.A."/>
        </authorList>
    </citation>
    <scope>NUCLEOTIDE SEQUENCE [LARGE SCALE GENOMIC DNA]</scope>
    <source>
        <strain evidence="2">zdho120</strain>
    </source>
</reference>